<evidence type="ECO:0000259" key="4">
    <source>
        <dbReference type="PROSITE" id="PS50987"/>
    </source>
</evidence>
<name>H0UQN9_9BACT</name>
<protein>
    <submittedName>
        <fullName evidence="5">Putative transcriptional regulator</fullName>
    </submittedName>
</protein>
<keyword evidence="2" id="KW-0238">DNA-binding</keyword>
<evidence type="ECO:0000313" key="6">
    <source>
        <dbReference type="Proteomes" id="UP000005730"/>
    </source>
</evidence>
<sequence length="111" mass="12144">MDTDGVTGFDPRVEVLKALAHPVRLRILEALGSREMCVCQISDLFPFDRTTISKHLSLMKEAGILYCRKEGLNVYYGLRMTCLVSLVSCIGRLSSVPNGGNIEGCRSCSCG</sequence>
<dbReference type="PROSITE" id="PS50987">
    <property type="entry name" value="HTH_ARSR_2"/>
    <property type="match status" value="1"/>
</dbReference>
<dbReference type="Gene3D" id="1.10.10.10">
    <property type="entry name" value="Winged helix-like DNA-binding domain superfamily/Winged helix DNA-binding domain"/>
    <property type="match status" value="1"/>
</dbReference>
<dbReference type="HOGENOM" id="CLU_097806_3_3_0"/>
<evidence type="ECO:0000256" key="3">
    <source>
        <dbReference type="ARBA" id="ARBA00023163"/>
    </source>
</evidence>
<dbReference type="GO" id="GO:0003677">
    <property type="term" value="F:DNA binding"/>
    <property type="evidence" value="ECO:0007669"/>
    <property type="project" value="UniProtKB-KW"/>
</dbReference>
<dbReference type="EMBL" id="CM001377">
    <property type="protein sequence ID" value="EHM10803.1"/>
    <property type="molecule type" value="Genomic_DNA"/>
</dbReference>
<evidence type="ECO:0000256" key="1">
    <source>
        <dbReference type="ARBA" id="ARBA00023015"/>
    </source>
</evidence>
<dbReference type="CDD" id="cd00090">
    <property type="entry name" value="HTH_ARSR"/>
    <property type="match status" value="1"/>
</dbReference>
<keyword evidence="6" id="KW-1185">Reference proteome</keyword>
<evidence type="ECO:0000313" key="5">
    <source>
        <dbReference type="EMBL" id="EHM10803.1"/>
    </source>
</evidence>
<dbReference type="InterPro" id="IPR036388">
    <property type="entry name" value="WH-like_DNA-bd_sf"/>
</dbReference>
<dbReference type="InterPro" id="IPR001845">
    <property type="entry name" value="HTH_ArsR_DNA-bd_dom"/>
</dbReference>
<dbReference type="Pfam" id="PF01022">
    <property type="entry name" value="HTH_5"/>
    <property type="match status" value="1"/>
</dbReference>
<dbReference type="PANTHER" id="PTHR33154:SF18">
    <property type="entry name" value="ARSENICAL RESISTANCE OPERON REPRESSOR"/>
    <property type="match status" value="1"/>
</dbReference>
<dbReference type="RefSeq" id="WP_006584297.1">
    <property type="nucleotide sequence ID" value="NZ_CM001377.1"/>
</dbReference>
<dbReference type="InterPro" id="IPR051081">
    <property type="entry name" value="HTH_MetalResp_TranReg"/>
</dbReference>
<gene>
    <name evidence="5" type="ORF">TheveDRAFT_1685</name>
</gene>
<keyword evidence="1" id="KW-0805">Transcription regulation</keyword>
<dbReference type="InterPro" id="IPR036390">
    <property type="entry name" value="WH_DNA-bd_sf"/>
</dbReference>
<dbReference type="AlphaFoldDB" id="H0UQN9"/>
<organism evidence="5 6">
    <name type="scientific">Thermanaerovibrio velox DSM 12556</name>
    <dbReference type="NCBI Taxonomy" id="926567"/>
    <lineage>
        <taxon>Bacteria</taxon>
        <taxon>Thermotogati</taxon>
        <taxon>Synergistota</taxon>
        <taxon>Synergistia</taxon>
        <taxon>Synergistales</taxon>
        <taxon>Synergistaceae</taxon>
        <taxon>Thermanaerovibrio</taxon>
    </lineage>
</organism>
<evidence type="ECO:0000256" key="2">
    <source>
        <dbReference type="ARBA" id="ARBA00023125"/>
    </source>
</evidence>
<keyword evidence="3" id="KW-0804">Transcription</keyword>
<dbReference type="PRINTS" id="PR00778">
    <property type="entry name" value="HTHARSR"/>
</dbReference>
<proteinExistence type="predicted"/>
<reference evidence="5 6" key="1">
    <citation type="submission" date="2011-10" db="EMBL/GenBank/DDBJ databases">
        <title>The Noncontiguous Finished genome of Thermanaerovibrio velox DSM 12556.</title>
        <authorList>
            <consortium name="US DOE Joint Genome Institute (JGI-PGF)"/>
            <person name="Lucas S."/>
            <person name="Copeland A."/>
            <person name="Lapidus A."/>
            <person name="Glavina del Rio T."/>
            <person name="Dalin E."/>
            <person name="Tice H."/>
            <person name="Bruce D."/>
            <person name="Goodwin L."/>
            <person name="Pitluck S."/>
            <person name="Peters L."/>
            <person name="Mikhailova N."/>
            <person name="Teshima H."/>
            <person name="Kyrpides N."/>
            <person name="Mavromatis K."/>
            <person name="Ivanova N."/>
            <person name="Markowitz V."/>
            <person name="Cheng J.-F."/>
            <person name="Hugenholtz P."/>
            <person name="Woyke T."/>
            <person name="Wu D."/>
            <person name="Spring S."/>
            <person name="Brambilla E.-M."/>
            <person name="Klenk H.-P."/>
            <person name="Eisen J.A."/>
        </authorList>
    </citation>
    <scope>NUCLEOTIDE SEQUENCE [LARGE SCALE GENOMIC DNA]</scope>
    <source>
        <strain evidence="5 6">DSM 12556</strain>
    </source>
</reference>
<dbReference type="eggNOG" id="COG0640">
    <property type="taxonomic scope" value="Bacteria"/>
</dbReference>
<dbReference type="GO" id="GO:0003700">
    <property type="term" value="F:DNA-binding transcription factor activity"/>
    <property type="evidence" value="ECO:0007669"/>
    <property type="project" value="InterPro"/>
</dbReference>
<accession>H0UQN9</accession>
<dbReference type="SMART" id="SM00418">
    <property type="entry name" value="HTH_ARSR"/>
    <property type="match status" value="1"/>
</dbReference>
<dbReference type="NCBIfam" id="NF033788">
    <property type="entry name" value="HTH_metalloreg"/>
    <property type="match status" value="1"/>
</dbReference>
<dbReference type="PANTHER" id="PTHR33154">
    <property type="entry name" value="TRANSCRIPTIONAL REGULATOR, ARSR FAMILY"/>
    <property type="match status" value="1"/>
</dbReference>
<feature type="domain" description="HTH arsR-type" evidence="4">
    <location>
        <begin position="1"/>
        <end position="98"/>
    </location>
</feature>
<dbReference type="InterPro" id="IPR011991">
    <property type="entry name" value="ArsR-like_HTH"/>
</dbReference>
<dbReference type="STRING" id="926567.TheveDRAFT_1685"/>
<dbReference type="SUPFAM" id="SSF46785">
    <property type="entry name" value="Winged helix' DNA-binding domain"/>
    <property type="match status" value="1"/>
</dbReference>
<dbReference type="Proteomes" id="UP000005730">
    <property type="component" value="Chromosome"/>
</dbReference>